<dbReference type="GO" id="GO:0005686">
    <property type="term" value="C:U2 snRNP"/>
    <property type="evidence" value="ECO:0007669"/>
    <property type="project" value="TreeGrafter"/>
</dbReference>
<dbReference type="GO" id="GO:0071011">
    <property type="term" value="C:precatalytic spliceosome"/>
    <property type="evidence" value="ECO:0007669"/>
    <property type="project" value="TreeGrafter"/>
</dbReference>
<dbReference type="GO" id="GO:0000398">
    <property type="term" value="P:mRNA splicing, via spliceosome"/>
    <property type="evidence" value="ECO:0007669"/>
    <property type="project" value="InterPro"/>
</dbReference>
<evidence type="ECO:0000256" key="3">
    <source>
        <dbReference type="SAM" id="Coils"/>
    </source>
</evidence>
<evidence type="ECO:0000256" key="1">
    <source>
        <dbReference type="ARBA" id="ARBA00022884"/>
    </source>
</evidence>
<feature type="coiled-coil region" evidence="3">
    <location>
        <begin position="194"/>
        <end position="236"/>
    </location>
</feature>
<dbReference type="Pfam" id="PF00076">
    <property type="entry name" value="RRM_1"/>
    <property type="match status" value="1"/>
</dbReference>
<proteinExistence type="predicted"/>
<name>A0A915Q6X1_9BILA</name>
<dbReference type="Proteomes" id="UP000887581">
    <property type="component" value="Unplaced"/>
</dbReference>
<accession>A0A915Q6X1</accession>
<evidence type="ECO:0000313" key="7">
    <source>
        <dbReference type="WBParaSite" id="sdigi.contig72.g3631.t1"/>
    </source>
</evidence>
<protein>
    <submittedName>
        <fullName evidence="7">RRM domain-containing protein</fullName>
    </submittedName>
</protein>
<dbReference type="CDD" id="cd12411">
    <property type="entry name" value="RRM_ist3_like"/>
    <property type="match status" value="1"/>
</dbReference>
<dbReference type="InterPro" id="IPR051847">
    <property type="entry name" value="RNA_proc/Spliceosome_comp"/>
</dbReference>
<evidence type="ECO:0000313" key="6">
    <source>
        <dbReference type="Proteomes" id="UP000887581"/>
    </source>
</evidence>
<dbReference type="InterPro" id="IPR035979">
    <property type="entry name" value="RBD_domain_sf"/>
</dbReference>
<dbReference type="InterPro" id="IPR012677">
    <property type="entry name" value="Nucleotide-bd_a/b_plait_sf"/>
</dbReference>
<keyword evidence="3" id="KW-0175">Coiled coil</keyword>
<dbReference type="AlphaFoldDB" id="A0A915Q6X1"/>
<dbReference type="GO" id="GO:0071013">
    <property type="term" value="C:catalytic step 2 spliceosome"/>
    <property type="evidence" value="ECO:0007669"/>
    <property type="project" value="TreeGrafter"/>
</dbReference>
<keyword evidence="6" id="KW-1185">Reference proteome</keyword>
<dbReference type="Gene3D" id="3.30.70.330">
    <property type="match status" value="1"/>
</dbReference>
<reference evidence="7" key="1">
    <citation type="submission" date="2022-11" db="UniProtKB">
        <authorList>
            <consortium name="WormBaseParasite"/>
        </authorList>
    </citation>
    <scope>IDENTIFICATION</scope>
</reference>
<evidence type="ECO:0000259" key="5">
    <source>
        <dbReference type="PROSITE" id="PS50102"/>
    </source>
</evidence>
<dbReference type="SUPFAM" id="SSF54928">
    <property type="entry name" value="RNA-binding domain, RBD"/>
    <property type="match status" value="1"/>
</dbReference>
<feature type="compositionally biased region" description="Basic and acidic residues" evidence="4">
    <location>
        <begin position="305"/>
        <end position="324"/>
    </location>
</feature>
<dbReference type="WBParaSite" id="sdigi.contig72.g3631.t1">
    <property type="protein sequence ID" value="sdigi.contig72.g3631.t1"/>
    <property type="gene ID" value="sdigi.contig72.g3631"/>
</dbReference>
<dbReference type="FunFam" id="3.30.70.330:FF:000962">
    <property type="entry name" value="RBMX2 ortholog"/>
    <property type="match status" value="1"/>
</dbReference>
<evidence type="ECO:0000256" key="2">
    <source>
        <dbReference type="PROSITE-ProRule" id="PRU00176"/>
    </source>
</evidence>
<dbReference type="PROSITE" id="PS50102">
    <property type="entry name" value="RRM"/>
    <property type="match status" value="1"/>
</dbReference>
<sequence>MIAFRQPPNIELLYFLDIKEMNPLTNIRNQNKINERELLLGYTASSSKTWHQKYSESAWIYIGGLPYDLNEGDIIAVFSQYGEIVNINLVRDRKTGKSRGFAFVCYEDQRSTILAVDNFNGIKLLKRIIRVDHVEEYKVPKYHEDIDEETRRIYEDGCAPKPITEVQDEMKELDPVEKLKKKGAMDKDGVLKMDKALEKKLRKEQKRLKKESKKAKKEERLRKRKFEEEELELKKEINDDLSWNKQKKLIDLGPIKEEEIYGGNEHFNFGKPRKEILPPPAHNPRPDFEKADWRDIEMWKAVREKEKLEKGEKEANWKEEEHYLPSRFRKE</sequence>
<dbReference type="InterPro" id="IPR045844">
    <property type="entry name" value="RRM_Ist3-like"/>
</dbReference>
<dbReference type="InterPro" id="IPR000504">
    <property type="entry name" value="RRM_dom"/>
</dbReference>
<feature type="region of interest" description="Disordered" evidence="4">
    <location>
        <begin position="269"/>
        <end position="289"/>
    </location>
</feature>
<feature type="region of interest" description="Disordered" evidence="4">
    <location>
        <begin position="305"/>
        <end position="331"/>
    </location>
</feature>
<dbReference type="SMART" id="SM00360">
    <property type="entry name" value="RRM"/>
    <property type="match status" value="1"/>
</dbReference>
<dbReference type="PANTHER" id="PTHR45880:SF1">
    <property type="entry name" value="RNA-BINDING MOTIF PROTEIN, X-LINKED 2"/>
    <property type="match status" value="1"/>
</dbReference>
<evidence type="ECO:0000256" key="4">
    <source>
        <dbReference type="SAM" id="MobiDB-lite"/>
    </source>
</evidence>
<feature type="domain" description="RRM" evidence="5">
    <location>
        <begin position="58"/>
        <end position="136"/>
    </location>
</feature>
<dbReference type="PANTHER" id="PTHR45880">
    <property type="entry name" value="RNA-BINDING MOTIF PROTEIN, X-LINKED 2"/>
    <property type="match status" value="1"/>
</dbReference>
<keyword evidence="1 2" id="KW-0694">RNA-binding</keyword>
<dbReference type="GO" id="GO:0003723">
    <property type="term" value="F:RNA binding"/>
    <property type="evidence" value="ECO:0007669"/>
    <property type="project" value="UniProtKB-UniRule"/>
</dbReference>
<organism evidence="6 7">
    <name type="scientific">Setaria digitata</name>
    <dbReference type="NCBI Taxonomy" id="48799"/>
    <lineage>
        <taxon>Eukaryota</taxon>
        <taxon>Metazoa</taxon>
        <taxon>Ecdysozoa</taxon>
        <taxon>Nematoda</taxon>
        <taxon>Chromadorea</taxon>
        <taxon>Rhabditida</taxon>
        <taxon>Spirurina</taxon>
        <taxon>Spiruromorpha</taxon>
        <taxon>Filarioidea</taxon>
        <taxon>Setariidae</taxon>
        <taxon>Setaria</taxon>
    </lineage>
</organism>